<feature type="chain" id="PRO_5042270764" description="High-affinity zinc uptake system protein ZnuA" evidence="7">
    <location>
        <begin position="22"/>
        <end position="353"/>
    </location>
</feature>
<keyword evidence="5" id="KW-0406">Ion transport</keyword>
<dbReference type="SUPFAM" id="SSF53807">
    <property type="entry name" value="Helical backbone' metal receptor"/>
    <property type="match status" value="1"/>
</dbReference>
<dbReference type="PANTHER" id="PTHR42953:SF3">
    <property type="entry name" value="HIGH-AFFINITY ZINC UPTAKE SYSTEM PROTEIN ZNUA"/>
    <property type="match status" value="1"/>
</dbReference>
<evidence type="ECO:0000313" key="8">
    <source>
        <dbReference type="EMBL" id="NOI81029.1"/>
    </source>
</evidence>
<dbReference type="Proteomes" id="UP000572722">
    <property type="component" value="Unassembled WGS sequence"/>
</dbReference>
<organism evidence="8 9">
    <name type="scientific">Vibrio tubiashii</name>
    <dbReference type="NCBI Taxonomy" id="29498"/>
    <lineage>
        <taxon>Bacteria</taxon>
        <taxon>Pseudomonadati</taxon>
        <taxon>Pseudomonadota</taxon>
        <taxon>Gammaproteobacteria</taxon>
        <taxon>Vibrionales</taxon>
        <taxon>Vibrionaceae</taxon>
        <taxon>Vibrio</taxon>
        <taxon>Vibrio oreintalis group</taxon>
    </lineage>
</organism>
<keyword evidence="4 7" id="KW-0732">Signal</keyword>
<evidence type="ECO:0000256" key="3">
    <source>
        <dbReference type="ARBA" id="ARBA00022448"/>
    </source>
</evidence>
<dbReference type="Gene3D" id="3.40.50.1980">
    <property type="entry name" value="Nitrogenase molybdenum iron protein domain"/>
    <property type="match status" value="3"/>
</dbReference>
<protein>
    <recommendedName>
        <fullName evidence="2">High-affinity zinc uptake system protein ZnuA</fullName>
    </recommendedName>
</protein>
<proteinExistence type="inferred from homology"/>
<feature type="signal peptide" evidence="7">
    <location>
        <begin position="1"/>
        <end position="21"/>
    </location>
</feature>
<sequence>MFKRTLTGAILGLAASTQVYAKAPNVAVDIAPLHSLVAQVMDGVGEPALLIRPEASPHEYSLRPSEAKALSQADVVFWIGEGLTPWLEKPLTSLAGSATKIEMMEVYGTTLYAFREGATFEAHEHHEEHHDDKEHAHHSDDHTQDSHTKHDDHPDNHHDDHHEDDAHAEHNGEHAHHGHHHEGHDPHVWLDPKNAQVWLAAIADTLANADSEHAEIYQNNAKAAISNLELLIKDIDQQAYPLHGVKFIVFHDAYQYFEQRFDLSASGAISISDASDPSPARIEEIHQTVKNLKVTCVFTEPQFNPNLVNTVFENSTVNTIGTMDPLGANLETGKDQYTKLITAMIKSIAQCKP</sequence>
<dbReference type="RefSeq" id="WP_171321868.1">
    <property type="nucleotide sequence ID" value="NZ_VTXO01000003.1"/>
</dbReference>
<dbReference type="InterPro" id="IPR006127">
    <property type="entry name" value="ZnuA-like"/>
</dbReference>
<name>A0AAE5GQ81_9VIBR</name>
<keyword evidence="5" id="KW-0864">Zinc transport</keyword>
<evidence type="ECO:0000256" key="5">
    <source>
        <dbReference type="ARBA" id="ARBA00022906"/>
    </source>
</evidence>
<dbReference type="GO" id="GO:0046872">
    <property type="term" value="F:metal ion binding"/>
    <property type="evidence" value="ECO:0007669"/>
    <property type="project" value="InterPro"/>
</dbReference>
<dbReference type="AlphaFoldDB" id="A0AAE5GQ81"/>
<dbReference type="InterPro" id="IPR050492">
    <property type="entry name" value="Bact_metal-bind_prot9"/>
</dbReference>
<evidence type="ECO:0000313" key="9">
    <source>
        <dbReference type="Proteomes" id="UP000572722"/>
    </source>
</evidence>
<dbReference type="GO" id="GO:0006829">
    <property type="term" value="P:zinc ion transport"/>
    <property type="evidence" value="ECO:0007669"/>
    <property type="project" value="UniProtKB-KW"/>
</dbReference>
<dbReference type="PANTHER" id="PTHR42953">
    <property type="entry name" value="HIGH-AFFINITY ZINC UPTAKE SYSTEM PROTEIN ZNUA-RELATED"/>
    <property type="match status" value="1"/>
</dbReference>
<evidence type="ECO:0000256" key="6">
    <source>
        <dbReference type="SAM" id="MobiDB-lite"/>
    </source>
</evidence>
<evidence type="ECO:0000256" key="1">
    <source>
        <dbReference type="ARBA" id="ARBA00011028"/>
    </source>
</evidence>
<keyword evidence="3" id="KW-0813">Transport</keyword>
<feature type="compositionally biased region" description="Basic and acidic residues" evidence="6">
    <location>
        <begin position="122"/>
        <end position="175"/>
    </location>
</feature>
<gene>
    <name evidence="8" type="ORF">F0237_10180</name>
</gene>
<dbReference type="Pfam" id="PF01297">
    <property type="entry name" value="ZnuA"/>
    <property type="match status" value="1"/>
</dbReference>
<dbReference type="EMBL" id="VTXO01000003">
    <property type="protein sequence ID" value="NOI81029.1"/>
    <property type="molecule type" value="Genomic_DNA"/>
</dbReference>
<evidence type="ECO:0000256" key="2">
    <source>
        <dbReference type="ARBA" id="ARBA00015915"/>
    </source>
</evidence>
<feature type="region of interest" description="Disordered" evidence="6">
    <location>
        <begin position="122"/>
        <end position="189"/>
    </location>
</feature>
<accession>A0AAE5GQ81</accession>
<comment type="caution">
    <text evidence="8">The sequence shown here is derived from an EMBL/GenBank/DDBJ whole genome shotgun (WGS) entry which is preliminary data.</text>
</comment>
<keyword evidence="5" id="KW-0862">Zinc</keyword>
<comment type="similarity">
    <text evidence="1">Belongs to the bacterial solute-binding protein 9 family.</text>
</comment>
<evidence type="ECO:0000256" key="7">
    <source>
        <dbReference type="SAM" id="SignalP"/>
    </source>
</evidence>
<evidence type="ECO:0000256" key="4">
    <source>
        <dbReference type="ARBA" id="ARBA00022729"/>
    </source>
</evidence>
<reference evidence="8 9" key="1">
    <citation type="submission" date="2019-08" db="EMBL/GenBank/DDBJ databases">
        <title>Draft genome sequencing and comparative genomics of hatchery-associated Vibrios.</title>
        <authorList>
            <person name="Kehlet-Delgado H."/>
            <person name="Mueller R.S."/>
        </authorList>
    </citation>
    <scope>NUCLEOTIDE SEQUENCE [LARGE SCALE GENOMIC DNA]</scope>
    <source>
        <strain evidence="8 9">01-65-5-1</strain>
    </source>
</reference>